<dbReference type="GO" id="GO:0004315">
    <property type="term" value="F:3-oxoacyl-[acyl-carrier-protein] synthase activity"/>
    <property type="evidence" value="ECO:0007669"/>
    <property type="project" value="InterPro"/>
</dbReference>
<keyword evidence="17" id="KW-1185">Reference proteome</keyword>
<keyword evidence="4" id="KW-0963">Cytoplasm</keyword>
<dbReference type="SUPFAM" id="SSF51735">
    <property type="entry name" value="NAD(P)-binding Rossmann-fold domains"/>
    <property type="match status" value="2"/>
</dbReference>
<dbReference type="SMART" id="SM00825">
    <property type="entry name" value="PKS_KS"/>
    <property type="match status" value="1"/>
</dbReference>
<evidence type="ECO:0000256" key="6">
    <source>
        <dbReference type="ARBA" id="ARBA00022598"/>
    </source>
</evidence>
<dbReference type="SMART" id="SM00823">
    <property type="entry name" value="PKS_PP"/>
    <property type="match status" value="4"/>
</dbReference>
<dbReference type="PROSITE" id="PS52004">
    <property type="entry name" value="KS3_2"/>
    <property type="match status" value="1"/>
</dbReference>
<dbReference type="InterPro" id="IPR010071">
    <property type="entry name" value="AA_adenyl_dom"/>
</dbReference>
<organism evidence="16 17">
    <name type="scientific">Amycolatopsis thailandensis</name>
    <dbReference type="NCBI Taxonomy" id="589330"/>
    <lineage>
        <taxon>Bacteria</taxon>
        <taxon>Bacillati</taxon>
        <taxon>Actinomycetota</taxon>
        <taxon>Actinomycetes</taxon>
        <taxon>Pseudonocardiales</taxon>
        <taxon>Pseudonocardiaceae</taxon>
        <taxon>Amycolatopsis</taxon>
    </lineage>
</organism>
<evidence type="ECO:0000256" key="2">
    <source>
        <dbReference type="ARBA" id="ARBA00004496"/>
    </source>
</evidence>
<dbReference type="InterPro" id="IPR023213">
    <property type="entry name" value="CAT-like_dom_sf"/>
</dbReference>
<dbReference type="CDD" id="cd19540">
    <property type="entry name" value="LCL_NRPS-like"/>
    <property type="match status" value="3"/>
</dbReference>
<dbReference type="Gene3D" id="3.40.50.980">
    <property type="match status" value="4"/>
</dbReference>
<dbReference type="Pfam" id="PF22953">
    <property type="entry name" value="SpnB_Rossmann"/>
    <property type="match status" value="1"/>
</dbReference>
<dbReference type="InterPro" id="IPR018201">
    <property type="entry name" value="Ketoacyl_synth_AS"/>
</dbReference>
<dbReference type="InterPro" id="IPR016039">
    <property type="entry name" value="Thiolase-like"/>
</dbReference>
<dbReference type="InterPro" id="IPR057326">
    <property type="entry name" value="KR_dom"/>
</dbReference>
<dbReference type="PROSITE" id="PS50075">
    <property type="entry name" value="CARRIER"/>
    <property type="match status" value="4"/>
</dbReference>
<dbReference type="EMBL" id="NMQT01000041">
    <property type="protein sequence ID" value="OXM56473.1"/>
    <property type="molecule type" value="Genomic_DNA"/>
</dbReference>
<evidence type="ECO:0000313" key="16">
    <source>
        <dbReference type="EMBL" id="OXM56473.1"/>
    </source>
</evidence>
<dbReference type="InterPro" id="IPR014030">
    <property type="entry name" value="Ketoacyl_synth_N"/>
</dbReference>
<dbReference type="SUPFAM" id="SSF53474">
    <property type="entry name" value="alpha/beta-Hydrolases"/>
    <property type="match status" value="1"/>
</dbReference>
<dbReference type="PROSITE" id="PS00455">
    <property type="entry name" value="AMP_BINDING"/>
    <property type="match status" value="3"/>
</dbReference>
<dbReference type="InterPro" id="IPR036736">
    <property type="entry name" value="ACP-like_sf"/>
</dbReference>
<dbReference type="SUPFAM" id="SSF56801">
    <property type="entry name" value="Acetyl-CoA synthetase-like"/>
    <property type="match status" value="3"/>
</dbReference>
<keyword evidence="12" id="KW-0012">Acyltransferase</keyword>
<dbReference type="InterPro" id="IPR014043">
    <property type="entry name" value="Acyl_transferase_dom"/>
</dbReference>
<dbReference type="InterPro" id="IPR020807">
    <property type="entry name" value="PKS_DH"/>
</dbReference>
<dbReference type="Pfam" id="PF02801">
    <property type="entry name" value="Ketoacyl-synt_C"/>
    <property type="match status" value="1"/>
</dbReference>
<dbReference type="InterPro" id="IPR020845">
    <property type="entry name" value="AMP-binding_CS"/>
</dbReference>
<dbReference type="InterPro" id="IPR016035">
    <property type="entry name" value="Acyl_Trfase/lysoPLipase"/>
</dbReference>
<dbReference type="InterPro" id="IPR036291">
    <property type="entry name" value="NAD(P)-bd_dom_sf"/>
</dbReference>
<dbReference type="InterPro" id="IPR025110">
    <property type="entry name" value="AMP-bd_C"/>
</dbReference>
<dbReference type="Gene3D" id="3.40.50.150">
    <property type="entry name" value="Vaccinia Virus protein VP39"/>
    <property type="match status" value="2"/>
</dbReference>
<dbReference type="GO" id="GO:0008757">
    <property type="term" value="F:S-adenosylmethionine-dependent methyltransferase activity"/>
    <property type="evidence" value="ECO:0007669"/>
    <property type="project" value="InterPro"/>
</dbReference>
<dbReference type="InterPro" id="IPR013216">
    <property type="entry name" value="Methyltransf_11"/>
</dbReference>
<dbReference type="Pfam" id="PF00975">
    <property type="entry name" value="Thioesterase"/>
    <property type="match status" value="1"/>
</dbReference>
<evidence type="ECO:0000256" key="13">
    <source>
        <dbReference type="ARBA" id="ARBA00029443"/>
    </source>
</evidence>
<dbReference type="Gene3D" id="3.40.50.720">
    <property type="entry name" value="NAD(P)-binding Rossmann-like Domain"/>
    <property type="match status" value="1"/>
</dbReference>
<dbReference type="CDD" id="cd17643">
    <property type="entry name" value="A_NRPS_Cytc1-like"/>
    <property type="match status" value="1"/>
</dbReference>
<evidence type="ECO:0000256" key="5">
    <source>
        <dbReference type="ARBA" id="ARBA00022553"/>
    </source>
</evidence>
<dbReference type="RefSeq" id="WP_093934113.1">
    <property type="nucleotide sequence ID" value="NZ_NMQT01000041.1"/>
</dbReference>
<comment type="subcellular location">
    <subcellularLocation>
        <location evidence="2">Cytoplasm</location>
    </subcellularLocation>
</comment>
<evidence type="ECO:0000256" key="4">
    <source>
        <dbReference type="ARBA" id="ARBA00022490"/>
    </source>
</evidence>
<dbReference type="Pfam" id="PF00109">
    <property type="entry name" value="ketoacyl-synt"/>
    <property type="match status" value="1"/>
</dbReference>
<dbReference type="InterPro" id="IPR020806">
    <property type="entry name" value="PKS_PP-bd"/>
</dbReference>
<dbReference type="Pfam" id="PF13193">
    <property type="entry name" value="AMP-binding_C"/>
    <property type="match status" value="1"/>
</dbReference>
<dbReference type="InterPro" id="IPR001227">
    <property type="entry name" value="Ac_transferase_dom_sf"/>
</dbReference>
<comment type="cofactor">
    <cofactor evidence="1">
        <name>pantetheine 4'-phosphate</name>
        <dbReference type="ChEBI" id="CHEBI:47942"/>
    </cofactor>
</comment>
<dbReference type="NCBIfam" id="NF003417">
    <property type="entry name" value="PRK04813.1"/>
    <property type="match status" value="5"/>
</dbReference>
<dbReference type="FunFam" id="3.40.47.10:FF:000019">
    <property type="entry name" value="Polyketide synthase type I"/>
    <property type="match status" value="1"/>
</dbReference>
<dbReference type="OrthoDB" id="2378856at2"/>
<sequence length="5844" mass="627286">MTASADQLVDGLRAALKENQRLRGRNRELTAGAREPIAIVGTGCRYPGGVANVRDLWRIVAEERDVITGMPSGRGWDLDELYHPDPYEPGRCHARGGGFLDAADEFDAAFFGISPLEAAAMDPQQRLVLETAWEALETAGIRPGELRGTQTGVFVGASIGDYAPREIPEELEGQVLTGNALSVVSGRLSYLLGLEGPALTVDTACSSSLVALHLAVRSLRQGECSVALAGGSTVMSTPNNLIEMSRQQVLSEDGRCKAYAAAADGAGFAEGAGMLVLEPLSRARAAGHPVLAVIRGSAVNSDGASNGLAAPHGPAQERVIRAALSDAGLDTGDVDVVEGHGTGTRLGDPIEAQALLATYGRGRAPESPLWLGSVKSNLGHTQAAAGVAGVLKMVEALRNRWLPKTLHVDAPSDYVDWASGGVRVLESGRVWEGTDRPRRAAVSSFGISGTNAHVILEEAPAETPVPAAPVEPPVALAWPVSAKTAEALRAQANRLQESVAVHPARDTAFSLAEHRSSFEHRAVVLGADTAELRAGLRSLAEGEAGVNVVTGLARDVGKTVFVFPGQGAQWVGMAKELLASSPVFAARIEECAAALESFVDWSLLDVLTEDAESLDRVDVVQPVLWAVMLGLAELWISVGVRPAAVLGHSQGEIAAACVAGVLSLEDGAKVVALRSKIASRLAGKGGGLWLPLSSDRVEALLRQWPDRLWVAVMNGPESTVITGDVPALEELAAQCTRDGIDFRTFSAAYASHSPRVEVLYEPLMEALAGITPRTAKIPFYSTVDVAAVDGTTLDAEYWYRNMRAPVRFDPAVRLLLAAGYDVFVEPSAHLVLGNAVRDIAGSAGVEATITGTLRRDHGSLRQFLSAAAGLHVAGGAVGWSALVPGARAVDLPTYAFQHRSFWTKPASKAAGRHTDGHPLLEAVIPRPDGEGWTMTGRLSAGEHPWLADCDGSAILLELAIVAGDRAGCDRVDELTVEAPLAVGAGHPVELHVAVDPDGEGRWTIAVHARRESGWTRHASGVLSAGTGRAAVPEPGEDKGDLVELAEDQPADAFALHPMLLDPVLRRFGAPVTFTGVDLLAAGAAAARARVSFVDGAAALLVTDEFGTPVLTVDSVVQRSGPRPGDGGSLFRLGWMPLSGEAPEPGRWRILGDDPWSLGSDENSPVTVLPCVGDRDDDVVGRAHDAARSVLRLAQQTSTGEHGRLVVVTREAVAAGDGAVEDLAMSPLWGLLRSAASEYPGRFLLVDVDQQAGADDVRGAVAVALDRDEPQLAVRAGRRYVPRVTKASEQESFGFPSKGTVFVTGGTGALGSLVARRLVEWHGVQKLVLVSRRGPAATGVETLRDELAGLGAEVRIAACDVSDRAALAEVLASIPDLAAVVHTAGLIDDAPLADITPDRLAGVFGPKVDAGWYLHELTAHRDLAAFVLFSSFSGLIGNAGQAGYAAANTFLDALASHRRALGLPAVSLAWGLWRTVVDGGLTETDLVQLNRSGITAMTEERGLALFDRALGVADPLVAPVDVDPAALRERAMSGELPVVLRGLVPRPRRTVVRQAGAGDRVGREQLDMAAEWLRRRPGVTQAVCVPRENGRMASYVVVEGDAALEALRAELPAYLTSDAVVTIAATRLPMPEHAPVGARPPVTAREELLCGLFAEILGLASVNVDDGFFDLGGHSLLATRLVSRIRSVLDTELPVRALFDASSVASLAERLGDPGRSRAALGPMPRPESVPLSFAQQRLWFLYELEGPSATYNIPLVLRLTGEVDPAVLRRALEDIVERHESLRTVFPAVDGSPHQKILDTGSAILDFDVVQSTPDTVDDAVAQTAVRGFDLATEIPVRVRLCTLGAGESVLVVVLHHIAADGWSVGPLARDLTTAYAARQAGGRPQWTALPVQYADYTLWQRNLLDERGHLLADQVAYWTERLAGLPEQLDLPLDRPRPAVSSYAGDLARFTLDAGLHRQLVDLARTGDATVFMVLQAALAALLTRLGAGTDIPLGAPVAGRTDDALDDLIGFFVNTLVLRADTSGDPSFAELLARVRETSLAAYAHQDVPFEYLVELLNPQRSTAHHPLFQVALALQNNERGRFELPGLTASLDVGSTGTSRFDLFFSVTEQVTEGSGEPAGVSVMVEYATDIFDAETVTTLVARWERLLRAVVADPAATIGDADIFAPDERAALLAAPEPVAVGALLPELFEKRVGERPDAVAVVSGDTRWTYAELNVRANRVARLLLDEGVGREDRVALLLPRSAELVAAILGVLKAGAAYLPVDPDYPAERVAYLLDDAGPSRVLTTSTTVVPGAIVLDAPDVRAALETYPGTDPQVPGDPGQAAYVIYTSGSTGAPKGVVVPHHSVVRLLETTRRWFEFGHEDVWTLFHSASFDFSVWELWGALAWGGSVVVVSHEVSRSPERFVRLLADERVTVLNQTPSAFYQLIEADRETPLPLALRTVVFGGEALDLSRLAAWYERHPDRAPLLVNMYGITETTVHVSYLELDRVSAAAATASRIGEPLPDLAAYVLDAGLRPVPPGVAGELYVAGAGVARGYLGRPGLTAGRFVADPFGAPGSRMYRTGDVVLRDRRGGLEFVGRADDQVKVRGFRIEPAEVEAVLRTYPGVSQAVVIASDDRLVAYVVSDESDTGALRRFARERLPDHLVPSVVLSVQAIPLTANGKLDRAALPSPELPASAGRTPSTPREEILAGLFAEVLGVPSAAADDDFFDLGGHSLLATRLVSRIRGTLGVELSVRALFETPTPAGLAVRLAMGAAARPPLVAHDRPDVLPLSFAQQRLWFLHKFQGPSATYNIPLALRLTGDLNRDALEAALNDVVGRHETLRTVFPERDGRPWQRILDTELTLRLERLGEAELVEALGAAARYEFDLAGEIPIRTTLFEVDESTSVLLVLVHHIAGDGWSMSPLARDLVNAYTARCAKTAPEWSPLPVQYADYTLWQRSLLGDESDVDSLFARQVTYWTERLAGLPEEVTIPLDRPRPAVASYSGAVTWFGLDAGLVGGLGVVARSVGASLFMVLQAGLAVLVSRLGGGGDVAVGSPIAGRTDGGLDDLVGFFVNTWVLRTDVSGDPSFGELVGRVREASLGAYECQDVPFELLVERLNPRRSSAHHPLFQIALALQNNEEPRFTLPGLDVRPETALVGAARFDLFLNLAEKPDGGLAGAVEYATELFDRETIEDFVERWLRVLRTMADHPDRSINDVDILAPGESARLTAAPVLDAPARTLPELFRARVERDPGAVAVVAGGVELSYGELDARANRLAHWLIGQGVGPERRVVLLLERSVELVVAIVAVVKAGGVYVPVDPSYPAGRIGDLVDQVDPVLVLRELPETDDSSRADPDVLVDPGNLAYVMFTSGSTGVPKGVAVTHADVVGLVSDGCWGEAHRRVLVHSPQVFDASTYELWVPLIHGGTLVLAPSGEFDAAVLARTVVGGGVTGLWLTAGLFSVMAEHHLDCFESVEQVWTGGDVVSPEAVRRVFEAYPGISVVDGYGPTETTTFATRNVMTRDDIPQGTVPIGVPMDTMRTYVLDERLRLTAPGVPGDLYVSGAGVARGYLGRPDLTSDRFVADPFGGPGARMYRTGDRVRWNRRGELEFVGRVDDQVKVRGFRVEPGEVEAALLDQPEVARAVVVAREDRLVAYVVQEHDTAPEIGDEQVEEWRDVYDTMYGAEQTATLGSDFTGWNSSYTGEPIPLEEMRSWQAAAVERIRESSPRRILEIGVGSGLLLGPLLDDVESYWATDFSAPVVERLRAQVEAERVELRCQPADDVTGLPNHFFDVVVLNSIVQYFPDGAYLARVLDGALRLLAPGGRIFVGDVRHQRTVRALHTAVQAGRAESVERLRAAVEQAVLLEKELVVDPGFFSSWAQENAAGIDIRLKRGQPHNELTRHRYEVVIHRDPALATSVADLPEVEFAGLDELGGLDGPVRLTGIRSPRLAGEAAAALALARHASLDEVRSHLRSGTGLDPEELHAWGECAGRRVVTTWSPHESATYEAVLLPAGDDDRLTGVYRHPGSGRPRSALVNNPLGSRTTGRLLARLRERLAERLPEHLVPAVFLAIGEIPLTDNGKVDRAALPEPGGHQVTGRAPRTPQEEVLCGLFAEILGRPTVGVDDGFFDLGGHSLLATRLVSRIRAVFGVDLPVRALFDADTVARLAERVHGGSDRPALVPWDRPDVLPLSFAQQRLWFLHKLEGPSATYNIALALRLTGDLDRGALEAALGDVVGRHESLRTVFPEIDGRPHQLVTDDRPSLHTDRTTEAGLTETLSGAARYEFDLAGEIPIRTTLFEVDESTSVLLVLVHHIAGDGWSMGPLARDLVAAYTARRDGVVPGWSQLPVQYADYTLWQRTLLGDENADDSLFTRQVAYWTDRLAGLPAESTVPLDRPRPAVASYAGDTVWFGLDAGLVGGLGVVARSVGASLFMVLQAGLAVLVSRLGGGGDVAVGSPIAGRTDGRLDDLVGFFVNTWVLRTDVSGDPSFGELVGRVREASLGAYECQDVPFELLVERLNPRRSSAHHPLFQIALALQNNEEVQFDFPGLEARLELAPTYTSRFDLFFSLTEKFDDSGASAGITAMVEYATELFDRATVEELSHRFVGLLRSLVANPEKPISDAEILFAAERTRLLPAAPEPVGSALPELFRAQVERDPDAVALVSGGVELSYRELEVRANRLAHWLIGEGVGPERRVALLLERSVELVVAILAVVKAGGAYVPVDPSYPAGRVSALLDDVDPVLVLRELPDVTGIPETDPDVRVLPGNLAYVMFTSGSTGVPKGVAVTQADVVGLVSDSCWGEAHRRVLVHSPHVFDASTYELWVPLIHGGTLVLAPSGEFDAAVLARTIADGGVTALWLTAGLFSLMVEQHRDCFAAVEQVWTGGDIVSPDAIRELLGTYPGLTVVDGYGPTESTTFATRHVMTRDDIPQGTVPIGVPMDAMRSYVLDERLRLVPPGVVGELYVSGDGVARGYLGRPGPTSARFLPDPFGGPGARMYRTGDRVRWNRRGELEFVGRVDDQVKVRGFRVEPGEVEAALLDQPEVARAVVLAKPDRLLAYVVPEGVTDTDGEDAQVDEWRDVYDTMYGAEQTATLGSDFTGWNSSYTGEPIPLEEMRSWQAAAVERIRESSPRRILEIGVGSGLLLGPLLDDVESYWATDFSAPVVERLRAQVDAERVELRCQPADDVSGLPPEFFDVVVLNSIVQYFPDGAYLARVLDGALRLLAPGGRIFVGDVRHQRTVRALHTAVRAEQAESAERLRSSVEQAVLLEKELVVDPGFFSSWAEENAAGIDIRLKRGEPHNELTRHRYEVVLHRDRADAVSVAELPEVEFTGLDDLGDLDSPVRLTGIANPRLTGELAAARALTRHASLDDIRLHLKNGQGVDPEALHAWGERSGHRVATTWSPEDPGSYEAVVLPGAQDGPLTGVHRAPSGRSLAALASNPVGSRFTGRLLTRLRDRLAEQLPAYLVPSAILAIDEIPLTANGKVDRDALPDQLPATTGRAPRTLVEEVLCGLFAEILGRATVGVDDSFFDLGGHSLLATRLVSRIKAVLGVDLPVRALFEAATVDGLAQRIQDGGEDTAFDVVLPLRRGGTRPPLFCVHPISGLSWTYSGLLRHLSPEFPVYGLQSRGLADGGELPRSVAEMAQDYIAELTRVQPEGPYHLLGWSFGGMVAHAIAAELRRRGQEVALLVLLDASPAKPWTPEELAIARDMDRTGAYTRMLAAFGISAAGLAGETLTHERFQEIAFERNIVLASLEEDHVTAMMRVMRNNADIIGRLRHEPIAVDTLLFVAADEPEVLTADVWAEYVEREVEVHPVPCDHIGMTLPDSLAVIGPVLERKLRAVARNRREGNS</sequence>
<keyword evidence="10" id="KW-0045">Antibiotic biosynthesis</keyword>
<dbReference type="Pfam" id="PF00698">
    <property type="entry name" value="Acyl_transf_1"/>
    <property type="match status" value="1"/>
</dbReference>
<dbReference type="Gene3D" id="1.10.1200.10">
    <property type="entry name" value="ACP-like"/>
    <property type="match status" value="3"/>
</dbReference>
<evidence type="ECO:0000256" key="10">
    <source>
        <dbReference type="ARBA" id="ARBA00023194"/>
    </source>
</evidence>
<dbReference type="InterPro" id="IPR013968">
    <property type="entry name" value="PKS_KR"/>
</dbReference>
<dbReference type="Gene3D" id="3.40.366.10">
    <property type="entry name" value="Malonyl-Coenzyme A Acyl Carrier Protein, domain 2"/>
    <property type="match status" value="1"/>
</dbReference>
<dbReference type="SUPFAM" id="SSF52151">
    <property type="entry name" value="FabD/lysophospholipase-like"/>
    <property type="match status" value="1"/>
</dbReference>
<dbReference type="SUPFAM" id="SSF55048">
    <property type="entry name" value="Probable ACP-binding domain of malonyl-CoA ACP transacylase"/>
    <property type="match status" value="1"/>
</dbReference>
<dbReference type="GO" id="GO:0005829">
    <property type="term" value="C:cytosol"/>
    <property type="evidence" value="ECO:0007669"/>
    <property type="project" value="TreeGrafter"/>
</dbReference>
<evidence type="ECO:0000256" key="11">
    <source>
        <dbReference type="ARBA" id="ARBA00023268"/>
    </source>
</evidence>
<keyword evidence="11" id="KW-0511">Multifunctional enzyme</keyword>
<dbReference type="GO" id="GO:0031177">
    <property type="term" value="F:phosphopantetheine binding"/>
    <property type="evidence" value="ECO:0007669"/>
    <property type="project" value="InterPro"/>
</dbReference>
<dbReference type="Gene3D" id="3.30.300.30">
    <property type="match status" value="5"/>
</dbReference>
<dbReference type="GO" id="GO:0043041">
    <property type="term" value="P:amino acid activation for nonribosomal peptide biosynthetic process"/>
    <property type="evidence" value="ECO:0007669"/>
    <property type="project" value="TreeGrafter"/>
</dbReference>
<feature type="domain" description="Carrier" evidence="14">
    <location>
        <begin position="4089"/>
        <end position="4164"/>
    </location>
</feature>
<dbReference type="SUPFAM" id="SSF53901">
    <property type="entry name" value="Thiolase-like"/>
    <property type="match status" value="1"/>
</dbReference>
<evidence type="ECO:0000256" key="9">
    <source>
        <dbReference type="ARBA" id="ARBA00023054"/>
    </source>
</evidence>
<dbReference type="InterPro" id="IPR045851">
    <property type="entry name" value="AMP-bd_C_sf"/>
</dbReference>
<dbReference type="PROSITE" id="PS00606">
    <property type="entry name" value="KS3_1"/>
    <property type="match status" value="1"/>
</dbReference>
<reference evidence="16 17" key="1">
    <citation type="submission" date="2017-07" db="EMBL/GenBank/DDBJ databases">
        <title>Amycolatopsis thailandensis Genome sequencing and assembly.</title>
        <authorList>
            <person name="Kaur N."/>
            <person name="Mayilraj S."/>
        </authorList>
    </citation>
    <scope>NUCLEOTIDE SEQUENCE [LARGE SCALE GENOMIC DNA]</scope>
    <source>
        <strain evidence="16 17">JCM 16380</strain>
    </source>
</reference>
<dbReference type="Pfam" id="PF00501">
    <property type="entry name" value="AMP-binding"/>
    <property type="match status" value="3"/>
</dbReference>
<dbReference type="FunFam" id="2.30.38.10:FF:000001">
    <property type="entry name" value="Non-ribosomal peptide synthetase PvdI"/>
    <property type="match status" value="3"/>
</dbReference>
<dbReference type="InterPro" id="IPR001031">
    <property type="entry name" value="Thioesterase"/>
</dbReference>
<dbReference type="SUPFAM" id="SSF52777">
    <property type="entry name" value="CoA-dependent acyltransferases"/>
    <property type="match status" value="6"/>
</dbReference>
<dbReference type="GO" id="GO:0016874">
    <property type="term" value="F:ligase activity"/>
    <property type="evidence" value="ECO:0007669"/>
    <property type="project" value="UniProtKB-KW"/>
</dbReference>
<evidence type="ECO:0000256" key="12">
    <source>
        <dbReference type="ARBA" id="ARBA00023315"/>
    </source>
</evidence>
<dbReference type="InterPro" id="IPR014031">
    <property type="entry name" value="Ketoacyl_synth_C"/>
</dbReference>
<evidence type="ECO:0000259" key="14">
    <source>
        <dbReference type="PROSITE" id="PS50075"/>
    </source>
</evidence>
<dbReference type="CDD" id="cd02440">
    <property type="entry name" value="AdoMet_MTases"/>
    <property type="match status" value="2"/>
</dbReference>
<accession>A0A229SC11</accession>
<dbReference type="Pfam" id="PF08241">
    <property type="entry name" value="Methyltransf_11"/>
    <property type="match status" value="2"/>
</dbReference>
<dbReference type="Pfam" id="PF00550">
    <property type="entry name" value="PP-binding"/>
    <property type="match status" value="4"/>
</dbReference>
<dbReference type="PANTHER" id="PTHR45527:SF1">
    <property type="entry name" value="FATTY ACID SYNTHASE"/>
    <property type="match status" value="1"/>
</dbReference>
<dbReference type="FunFam" id="3.40.50.980:FF:000001">
    <property type="entry name" value="Non-ribosomal peptide synthetase"/>
    <property type="match status" value="1"/>
</dbReference>
<dbReference type="SMART" id="SM00826">
    <property type="entry name" value="PKS_DH"/>
    <property type="match status" value="1"/>
</dbReference>
<dbReference type="SUPFAM" id="SSF53335">
    <property type="entry name" value="S-adenosyl-L-methionine-dependent methyltransferases"/>
    <property type="match status" value="2"/>
</dbReference>
<keyword evidence="8" id="KW-0677">Repeat</keyword>
<dbReference type="InterPro" id="IPR042099">
    <property type="entry name" value="ANL_N_sf"/>
</dbReference>
<dbReference type="FunFam" id="3.40.366.10:FF:000002">
    <property type="entry name" value="Probable polyketide synthase 2"/>
    <property type="match status" value="1"/>
</dbReference>
<dbReference type="FunFam" id="3.40.50.980:FF:000002">
    <property type="entry name" value="Enterobactin synthetase component F"/>
    <property type="match status" value="1"/>
</dbReference>
<dbReference type="PROSITE" id="PS00012">
    <property type="entry name" value="PHOSPHOPANTETHEINE"/>
    <property type="match status" value="4"/>
</dbReference>
<dbReference type="InterPro" id="IPR016036">
    <property type="entry name" value="Malonyl_transacylase_ACP-bd"/>
</dbReference>
<dbReference type="InterPro" id="IPR009081">
    <property type="entry name" value="PP-bd_ACP"/>
</dbReference>
<dbReference type="Gene3D" id="3.30.559.30">
    <property type="entry name" value="Nonribosomal peptide synthetase, condensation domain"/>
    <property type="match status" value="3"/>
</dbReference>
<dbReference type="InterPro" id="IPR055123">
    <property type="entry name" value="SpnB-like_Rossmann"/>
</dbReference>
<keyword evidence="9" id="KW-0175">Coiled coil</keyword>
<dbReference type="SUPFAM" id="SSF47336">
    <property type="entry name" value="ACP-like"/>
    <property type="match status" value="4"/>
</dbReference>
<dbReference type="CDD" id="cd12117">
    <property type="entry name" value="A_NRPS_Srf_like"/>
    <property type="match status" value="1"/>
</dbReference>
<dbReference type="InterPro" id="IPR015083">
    <property type="entry name" value="NorB/c/GfsB-D-like_docking"/>
</dbReference>
<dbReference type="InterPro" id="IPR006162">
    <property type="entry name" value="Ppantetheine_attach_site"/>
</dbReference>
<dbReference type="InterPro" id="IPR032821">
    <property type="entry name" value="PKS_assoc"/>
</dbReference>
<dbReference type="Pfam" id="PF00668">
    <property type="entry name" value="Condensation"/>
    <property type="match status" value="3"/>
</dbReference>
<dbReference type="FunFam" id="3.30.559.10:FF:000012">
    <property type="entry name" value="Non-ribosomal peptide synthetase"/>
    <property type="match status" value="1"/>
</dbReference>
<dbReference type="Proteomes" id="UP000215223">
    <property type="component" value="Unassembled WGS sequence"/>
</dbReference>
<dbReference type="InterPro" id="IPR049552">
    <property type="entry name" value="PKS_DH_N"/>
</dbReference>
<dbReference type="GO" id="GO:0006633">
    <property type="term" value="P:fatty acid biosynthetic process"/>
    <property type="evidence" value="ECO:0007669"/>
    <property type="project" value="InterPro"/>
</dbReference>
<feature type="domain" description="Ketosynthase family 3 (KS3)" evidence="15">
    <location>
        <begin position="34"/>
        <end position="458"/>
    </location>
</feature>
<evidence type="ECO:0000256" key="1">
    <source>
        <dbReference type="ARBA" id="ARBA00001957"/>
    </source>
</evidence>
<dbReference type="Gene3D" id="3.40.47.10">
    <property type="match status" value="1"/>
</dbReference>
<dbReference type="FunFam" id="1.10.1200.10:FF:000016">
    <property type="entry name" value="Non-ribosomal peptide synthase"/>
    <property type="match status" value="3"/>
</dbReference>
<dbReference type="InterPro" id="IPR020802">
    <property type="entry name" value="TesA-like"/>
</dbReference>
<dbReference type="Gene3D" id="3.10.129.110">
    <property type="entry name" value="Polyketide synthase dehydratase"/>
    <property type="match status" value="1"/>
</dbReference>
<dbReference type="InterPro" id="IPR029058">
    <property type="entry name" value="AB_hydrolase_fold"/>
</dbReference>
<dbReference type="Pfam" id="PF08659">
    <property type="entry name" value="KR"/>
    <property type="match status" value="1"/>
</dbReference>
<dbReference type="InterPro" id="IPR000873">
    <property type="entry name" value="AMP-dep_synth/lig_dom"/>
</dbReference>
<dbReference type="CDD" id="cd08956">
    <property type="entry name" value="KR_3_FAS_SDR_x"/>
    <property type="match status" value="1"/>
</dbReference>
<dbReference type="Gene3D" id="3.30.70.3290">
    <property type="match status" value="1"/>
</dbReference>
<keyword evidence="6" id="KW-0436">Ligase</keyword>
<dbReference type="InterPro" id="IPR001242">
    <property type="entry name" value="Condensation_dom"/>
</dbReference>
<evidence type="ECO:0008006" key="18">
    <source>
        <dbReference type="Google" id="ProtNLM"/>
    </source>
</evidence>
<dbReference type="FunFam" id="3.30.559.30:FF:000001">
    <property type="entry name" value="Non-ribosomal peptide synthetase"/>
    <property type="match status" value="1"/>
</dbReference>
<dbReference type="Pfam" id="PF16197">
    <property type="entry name" value="KAsynt_C_assoc"/>
    <property type="match status" value="1"/>
</dbReference>
<comment type="caution">
    <text evidence="16">The sequence shown here is derived from an EMBL/GenBank/DDBJ whole genome shotgun (WGS) entry which is preliminary data.</text>
</comment>
<dbReference type="Gene3D" id="3.40.50.1820">
    <property type="entry name" value="alpha/beta hydrolase"/>
    <property type="match status" value="1"/>
</dbReference>
<dbReference type="SMART" id="SM00824">
    <property type="entry name" value="PKS_TE"/>
    <property type="match status" value="1"/>
</dbReference>
<keyword evidence="3" id="KW-0596">Phosphopantetheine</keyword>
<evidence type="ECO:0000313" key="17">
    <source>
        <dbReference type="Proteomes" id="UP000215223"/>
    </source>
</evidence>
<feature type="domain" description="Carrier" evidence="14">
    <location>
        <begin position="1639"/>
        <end position="1714"/>
    </location>
</feature>
<dbReference type="Gene3D" id="3.30.559.10">
    <property type="entry name" value="Chloramphenicol acetyltransferase-like domain"/>
    <property type="match status" value="3"/>
</dbReference>
<evidence type="ECO:0000259" key="15">
    <source>
        <dbReference type="PROSITE" id="PS52004"/>
    </source>
</evidence>
<dbReference type="Gene3D" id="3.40.50.12780">
    <property type="entry name" value="N-terminal domain of ligase-like"/>
    <property type="match status" value="1"/>
</dbReference>
<dbReference type="NCBIfam" id="TIGR01733">
    <property type="entry name" value="AA-adenyl-dom"/>
    <property type="match status" value="3"/>
</dbReference>
<dbReference type="Pfam" id="PF08990">
    <property type="entry name" value="Docking"/>
    <property type="match status" value="1"/>
</dbReference>
<dbReference type="CDD" id="cd00833">
    <property type="entry name" value="PKS"/>
    <property type="match status" value="1"/>
</dbReference>
<evidence type="ECO:0000256" key="7">
    <source>
        <dbReference type="ARBA" id="ARBA00022679"/>
    </source>
</evidence>
<evidence type="ECO:0000256" key="3">
    <source>
        <dbReference type="ARBA" id="ARBA00022450"/>
    </source>
</evidence>
<feature type="domain" description="Carrier" evidence="14">
    <location>
        <begin position="2686"/>
        <end position="2761"/>
    </location>
</feature>
<evidence type="ECO:0000256" key="8">
    <source>
        <dbReference type="ARBA" id="ARBA00022737"/>
    </source>
</evidence>
<dbReference type="InterPro" id="IPR029063">
    <property type="entry name" value="SAM-dependent_MTases_sf"/>
</dbReference>
<dbReference type="FunFam" id="3.40.50.12780:FF:000012">
    <property type="entry name" value="Non-ribosomal peptide synthetase"/>
    <property type="match status" value="1"/>
</dbReference>
<protein>
    <recommendedName>
        <fullName evidence="18">Non-ribosomal peptide synthetase</fullName>
    </recommendedName>
</protein>
<feature type="domain" description="Carrier" evidence="14">
    <location>
        <begin position="5493"/>
        <end position="5568"/>
    </location>
</feature>
<dbReference type="Gene3D" id="2.30.38.10">
    <property type="entry name" value="Luciferase, Domain 3"/>
    <property type="match status" value="2"/>
</dbReference>
<dbReference type="Pfam" id="PF21089">
    <property type="entry name" value="PKS_DH_N"/>
    <property type="match status" value="1"/>
</dbReference>
<dbReference type="SMART" id="SM00827">
    <property type="entry name" value="PKS_AT"/>
    <property type="match status" value="1"/>
</dbReference>
<keyword evidence="7" id="KW-0808">Transferase</keyword>
<dbReference type="SMART" id="SM00822">
    <property type="entry name" value="PKS_KR"/>
    <property type="match status" value="1"/>
</dbReference>
<gene>
    <name evidence="16" type="ORF">CFP71_13000</name>
</gene>
<dbReference type="GO" id="GO:0033068">
    <property type="term" value="P:macrolide biosynthetic process"/>
    <property type="evidence" value="ECO:0007669"/>
    <property type="project" value="UniProtKB-ARBA"/>
</dbReference>
<name>A0A229SC11_9PSEU</name>
<dbReference type="InterPro" id="IPR042104">
    <property type="entry name" value="PKS_dehydratase_sf"/>
</dbReference>
<keyword evidence="5" id="KW-0597">Phosphoprotein</keyword>
<comment type="similarity">
    <text evidence="13">In the C-terminal section; belongs to the NRP synthetase family.</text>
</comment>
<dbReference type="PANTHER" id="PTHR45527">
    <property type="entry name" value="NONRIBOSOMAL PEPTIDE SYNTHETASE"/>
    <property type="match status" value="1"/>
</dbReference>
<proteinExistence type="inferred from homology"/>
<dbReference type="InterPro" id="IPR020841">
    <property type="entry name" value="PKS_Beta-ketoAc_synthase_dom"/>
</dbReference>